<evidence type="ECO:0000313" key="3">
    <source>
        <dbReference type="Proteomes" id="UP000181962"/>
    </source>
</evidence>
<sequence>MSYGILRWLEPIGQVIAFLAFSIQFFVVDPASYGALRAALDRQSAQIEGLAAKNGTQAGNAAEARAMVARLEAAERAKEAKDADDVEKQKWKIWLFFAFMTGALFTVVGKSAAVRYSTK</sequence>
<gene>
    <name evidence="2" type="ORF">BKD09_27160</name>
</gene>
<organism evidence="2 3">
    <name type="scientific">Bradyrhizobium japonicum</name>
    <dbReference type="NCBI Taxonomy" id="375"/>
    <lineage>
        <taxon>Bacteria</taxon>
        <taxon>Pseudomonadati</taxon>
        <taxon>Pseudomonadota</taxon>
        <taxon>Alphaproteobacteria</taxon>
        <taxon>Hyphomicrobiales</taxon>
        <taxon>Nitrobacteraceae</taxon>
        <taxon>Bradyrhizobium</taxon>
    </lineage>
</organism>
<evidence type="ECO:0000256" key="1">
    <source>
        <dbReference type="SAM" id="Phobius"/>
    </source>
</evidence>
<dbReference type="OrthoDB" id="9999687at2"/>
<keyword evidence="1" id="KW-0472">Membrane</keyword>
<dbReference type="AlphaFoldDB" id="A0A1L3FFG9"/>
<keyword evidence="1" id="KW-1133">Transmembrane helix</keyword>
<dbReference type="EMBL" id="CP017637">
    <property type="protein sequence ID" value="APG12021.1"/>
    <property type="molecule type" value="Genomic_DNA"/>
</dbReference>
<evidence type="ECO:0000313" key="2">
    <source>
        <dbReference type="EMBL" id="APG12021.1"/>
    </source>
</evidence>
<name>A0A1L3FFG9_BRAJP</name>
<reference evidence="2 3" key="1">
    <citation type="submission" date="2016-11" db="EMBL/GenBank/DDBJ databases">
        <title>Complete Genome Sequence of Bradyrhizobium sp. strain J5, an isolated from soybean nodule in Hokkaido.</title>
        <authorList>
            <person name="Kanehara K."/>
        </authorList>
    </citation>
    <scope>NUCLEOTIDE SEQUENCE [LARGE SCALE GENOMIC DNA]</scope>
    <source>
        <strain evidence="2 3">J5</strain>
    </source>
</reference>
<dbReference type="RefSeq" id="WP_071913967.1">
    <property type="nucleotide sequence ID" value="NZ_CP017637.1"/>
</dbReference>
<keyword evidence="1" id="KW-0812">Transmembrane</keyword>
<feature type="transmembrane region" description="Helical" evidence="1">
    <location>
        <begin position="93"/>
        <end position="113"/>
    </location>
</feature>
<accession>A0A1L3FFG9</accession>
<dbReference type="Proteomes" id="UP000181962">
    <property type="component" value="Chromosome"/>
</dbReference>
<proteinExistence type="predicted"/>
<feature type="transmembrane region" description="Helical" evidence="1">
    <location>
        <begin position="12"/>
        <end position="36"/>
    </location>
</feature>
<protein>
    <submittedName>
        <fullName evidence="2">Uncharacterized protein</fullName>
    </submittedName>
</protein>